<dbReference type="Pfam" id="PF00005">
    <property type="entry name" value="ABC_tran"/>
    <property type="match status" value="1"/>
</dbReference>
<comment type="subcellular location">
    <subcellularLocation>
        <location evidence="1">Membrane</location>
        <topology evidence="1">Multi-pass membrane protein</topology>
    </subcellularLocation>
</comment>
<proteinExistence type="inferred from homology"/>
<evidence type="ECO:0000256" key="6">
    <source>
        <dbReference type="ARBA" id="ARBA00022741"/>
    </source>
</evidence>
<evidence type="ECO:0000256" key="11">
    <source>
        <dbReference type="SAM" id="Phobius"/>
    </source>
</evidence>
<dbReference type="Gene3D" id="3.40.50.300">
    <property type="entry name" value="P-loop containing nucleotide triphosphate hydrolases"/>
    <property type="match status" value="2"/>
</dbReference>
<dbReference type="GO" id="GO:0005743">
    <property type="term" value="C:mitochondrial inner membrane"/>
    <property type="evidence" value="ECO:0007669"/>
    <property type="project" value="TreeGrafter"/>
</dbReference>
<evidence type="ECO:0000256" key="9">
    <source>
        <dbReference type="ARBA" id="ARBA00023136"/>
    </source>
</evidence>
<dbReference type="InterPro" id="IPR039421">
    <property type="entry name" value="Type_1_exporter"/>
</dbReference>
<keyword evidence="4 11" id="KW-0812">Transmembrane</keyword>
<comment type="caution">
    <text evidence="13">The sequence shown here is derived from an EMBL/GenBank/DDBJ whole genome shotgun (WGS) entry which is preliminary data.</text>
</comment>
<evidence type="ECO:0000313" key="14">
    <source>
        <dbReference type="Proteomes" id="UP001289374"/>
    </source>
</evidence>
<evidence type="ECO:0000256" key="10">
    <source>
        <dbReference type="ARBA" id="ARBA00023180"/>
    </source>
</evidence>
<feature type="domain" description="ABC transporter" evidence="12">
    <location>
        <begin position="81"/>
        <end position="341"/>
    </location>
</feature>
<reference evidence="13" key="1">
    <citation type="submission" date="2020-06" db="EMBL/GenBank/DDBJ databases">
        <authorList>
            <person name="Li T."/>
            <person name="Hu X."/>
            <person name="Zhang T."/>
            <person name="Song X."/>
            <person name="Zhang H."/>
            <person name="Dai N."/>
            <person name="Sheng W."/>
            <person name="Hou X."/>
            <person name="Wei L."/>
        </authorList>
    </citation>
    <scope>NUCLEOTIDE SEQUENCE</scope>
    <source>
        <strain evidence="13">K16</strain>
        <tissue evidence="13">Leaf</tissue>
    </source>
</reference>
<dbReference type="FunFam" id="3.40.50.300:FF:000604">
    <property type="entry name" value="ABC transporter B family member 28"/>
    <property type="match status" value="1"/>
</dbReference>
<dbReference type="PROSITE" id="PS50893">
    <property type="entry name" value="ABC_TRANSPORTER_2"/>
    <property type="match status" value="1"/>
</dbReference>
<sequence>MKLHQEKCEGPVRIGIRHGLHTGAGFGMSLFFLYSVYAVSYYAGLVSSKQERLRLVKFFDMTAIGISQSGALAPDSGKAKVGAASIFTLLDQKPAIDSADDSGTTLENVQGDIEFQHISFSCNCWRSGSGKSTIISLLQRFYDLDSGRITLDGIEIQKLKLKWLRQQMGLVSQEPVLFNDTIRANIAYEKEGNATEAEILAAAELANANKFISSLHKQHYLKNMQILKHIHRGMTRFCCERGIQLSGGQKQRVAIARAIVKGPRILLLDEATSALDAESEVVQDALDRAVVDRTTVVVAHRLSTIKNANLIAVIKNGGIAEKGKHEALINKKDGIYASLVALHGAFLFS</sequence>
<dbReference type="GO" id="GO:0090374">
    <property type="term" value="P:oligopeptide export from mitochondrion"/>
    <property type="evidence" value="ECO:0007669"/>
    <property type="project" value="TreeGrafter"/>
</dbReference>
<dbReference type="InterPro" id="IPR017871">
    <property type="entry name" value="ABC_transporter-like_CS"/>
</dbReference>
<dbReference type="PROSITE" id="PS00211">
    <property type="entry name" value="ABC_TRANSPORTER_1"/>
    <property type="match status" value="1"/>
</dbReference>
<dbReference type="EMBL" id="JACGWL010000002">
    <property type="protein sequence ID" value="KAK4408291.1"/>
    <property type="molecule type" value="Genomic_DNA"/>
</dbReference>
<keyword evidence="6" id="KW-0547">Nucleotide-binding</keyword>
<keyword evidence="8 11" id="KW-1133">Transmembrane helix</keyword>
<dbReference type="GO" id="GO:0015421">
    <property type="term" value="F:ABC-type oligopeptide transporter activity"/>
    <property type="evidence" value="ECO:0007669"/>
    <property type="project" value="TreeGrafter"/>
</dbReference>
<keyword evidence="9 11" id="KW-0472">Membrane</keyword>
<dbReference type="Proteomes" id="UP001289374">
    <property type="component" value="Unassembled WGS sequence"/>
</dbReference>
<dbReference type="InterPro" id="IPR036640">
    <property type="entry name" value="ABC1_TM_sf"/>
</dbReference>
<evidence type="ECO:0000256" key="2">
    <source>
        <dbReference type="ARBA" id="ARBA00007577"/>
    </source>
</evidence>
<evidence type="ECO:0000256" key="4">
    <source>
        <dbReference type="ARBA" id="ARBA00022692"/>
    </source>
</evidence>
<feature type="transmembrane region" description="Helical" evidence="11">
    <location>
        <begin position="20"/>
        <end position="43"/>
    </location>
</feature>
<name>A0AAE2C425_9LAMI</name>
<dbReference type="AlphaFoldDB" id="A0AAE2C425"/>
<dbReference type="PANTHER" id="PTHR43394:SF16">
    <property type="entry name" value="ABC TRANSPORTER B FAMILY MEMBER 4-LIKE ISOFORM X1"/>
    <property type="match status" value="1"/>
</dbReference>
<keyword evidence="10" id="KW-0325">Glycoprotein</keyword>
<keyword evidence="7" id="KW-0067">ATP-binding</keyword>
<evidence type="ECO:0000256" key="3">
    <source>
        <dbReference type="ARBA" id="ARBA00022448"/>
    </source>
</evidence>
<dbReference type="GO" id="GO:0005524">
    <property type="term" value="F:ATP binding"/>
    <property type="evidence" value="ECO:0007669"/>
    <property type="project" value="UniProtKB-KW"/>
</dbReference>
<keyword evidence="14" id="KW-1185">Reference proteome</keyword>
<evidence type="ECO:0000259" key="12">
    <source>
        <dbReference type="PROSITE" id="PS50893"/>
    </source>
</evidence>
<dbReference type="SMART" id="SM00382">
    <property type="entry name" value="AAA"/>
    <property type="match status" value="1"/>
</dbReference>
<organism evidence="13 14">
    <name type="scientific">Sesamum angolense</name>
    <dbReference type="NCBI Taxonomy" id="2727404"/>
    <lineage>
        <taxon>Eukaryota</taxon>
        <taxon>Viridiplantae</taxon>
        <taxon>Streptophyta</taxon>
        <taxon>Embryophyta</taxon>
        <taxon>Tracheophyta</taxon>
        <taxon>Spermatophyta</taxon>
        <taxon>Magnoliopsida</taxon>
        <taxon>eudicotyledons</taxon>
        <taxon>Gunneridae</taxon>
        <taxon>Pentapetalae</taxon>
        <taxon>asterids</taxon>
        <taxon>lamiids</taxon>
        <taxon>Lamiales</taxon>
        <taxon>Pedaliaceae</taxon>
        <taxon>Sesamum</taxon>
    </lineage>
</organism>
<dbReference type="InterPro" id="IPR027417">
    <property type="entry name" value="P-loop_NTPase"/>
</dbReference>
<accession>A0AAE2C425</accession>
<dbReference type="Gene3D" id="1.20.1560.10">
    <property type="entry name" value="ABC transporter type 1, transmembrane domain"/>
    <property type="match status" value="1"/>
</dbReference>
<keyword evidence="5" id="KW-0677">Repeat</keyword>
<evidence type="ECO:0000256" key="1">
    <source>
        <dbReference type="ARBA" id="ARBA00004141"/>
    </source>
</evidence>
<evidence type="ECO:0000313" key="13">
    <source>
        <dbReference type="EMBL" id="KAK4408291.1"/>
    </source>
</evidence>
<keyword evidence="3" id="KW-0813">Transport</keyword>
<gene>
    <name evidence="13" type="ORF">Sango_0410100</name>
</gene>
<comment type="similarity">
    <text evidence="2">Belongs to the ABC transporter superfamily. ABCB family. Multidrug resistance exporter (TC 3.A.1.201) subfamily.</text>
</comment>
<reference evidence="13" key="2">
    <citation type="journal article" date="2024" name="Plant">
        <title>Genomic evolution and insights into agronomic trait innovations of Sesamum species.</title>
        <authorList>
            <person name="Miao H."/>
            <person name="Wang L."/>
            <person name="Qu L."/>
            <person name="Liu H."/>
            <person name="Sun Y."/>
            <person name="Le M."/>
            <person name="Wang Q."/>
            <person name="Wei S."/>
            <person name="Zheng Y."/>
            <person name="Lin W."/>
            <person name="Duan Y."/>
            <person name="Cao H."/>
            <person name="Xiong S."/>
            <person name="Wang X."/>
            <person name="Wei L."/>
            <person name="Li C."/>
            <person name="Ma Q."/>
            <person name="Ju M."/>
            <person name="Zhao R."/>
            <person name="Li G."/>
            <person name="Mu C."/>
            <person name="Tian Q."/>
            <person name="Mei H."/>
            <person name="Zhang T."/>
            <person name="Gao T."/>
            <person name="Zhang H."/>
        </authorList>
    </citation>
    <scope>NUCLEOTIDE SEQUENCE</scope>
    <source>
        <strain evidence="13">K16</strain>
    </source>
</reference>
<dbReference type="InterPro" id="IPR003439">
    <property type="entry name" value="ABC_transporter-like_ATP-bd"/>
</dbReference>
<dbReference type="GO" id="GO:0016887">
    <property type="term" value="F:ATP hydrolysis activity"/>
    <property type="evidence" value="ECO:0007669"/>
    <property type="project" value="InterPro"/>
</dbReference>
<dbReference type="InterPro" id="IPR003593">
    <property type="entry name" value="AAA+_ATPase"/>
</dbReference>
<evidence type="ECO:0000256" key="7">
    <source>
        <dbReference type="ARBA" id="ARBA00022840"/>
    </source>
</evidence>
<dbReference type="SUPFAM" id="SSF52540">
    <property type="entry name" value="P-loop containing nucleoside triphosphate hydrolases"/>
    <property type="match status" value="1"/>
</dbReference>
<protein>
    <submittedName>
        <fullName evidence="13">ABC transporter B family member 11</fullName>
    </submittedName>
</protein>
<evidence type="ECO:0000256" key="8">
    <source>
        <dbReference type="ARBA" id="ARBA00022989"/>
    </source>
</evidence>
<evidence type="ECO:0000256" key="5">
    <source>
        <dbReference type="ARBA" id="ARBA00022737"/>
    </source>
</evidence>
<dbReference type="PANTHER" id="PTHR43394">
    <property type="entry name" value="ATP-DEPENDENT PERMEASE MDL1, MITOCHONDRIAL"/>
    <property type="match status" value="1"/>
</dbReference>